<reference evidence="1" key="4">
    <citation type="submission" date="2019-03" db="UniProtKB">
        <authorList>
            <consortium name="EnsemblPlants"/>
        </authorList>
    </citation>
    <scope>IDENTIFICATION</scope>
</reference>
<organism evidence="1 2">
    <name type="scientific">Aegilops tauschii subsp. strangulata</name>
    <name type="common">Goatgrass</name>
    <dbReference type="NCBI Taxonomy" id="200361"/>
    <lineage>
        <taxon>Eukaryota</taxon>
        <taxon>Viridiplantae</taxon>
        <taxon>Streptophyta</taxon>
        <taxon>Embryophyta</taxon>
        <taxon>Tracheophyta</taxon>
        <taxon>Spermatophyta</taxon>
        <taxon>Magnoliopsida</taxon>
        <taxon>Liliopsida</taxon>
        <taxon>Poales</taxon>
        <taxon>Poaceae</taxon>
        <taxon>BOP clade</taxon>
        <taxon>Pooideae</taxon>
        <taxon>Triticodae</taxon>
        <taxon>Triticeae</taxon>
        <taxon>Triticinae</taxon>
        <taxon>Aegilops</taxon>
    </lineage>
</organism>
<accession>A0A453P7E4</accession>
<dbReference type="EnsemblPlants" id="AET6Gv20634900.12">
    <property type="protein sequence ID" value="AET6Gv20634900.12"/>
    <property type="gene ID" value="AET6Gv20634900"/>
</dbReference>
<reference evidence="2" key="2">
    <citation type="journal article" date="2017" name="Nat. Plants">
        <title>The Aegilops tauschii genome reveals multiple impacts of transposons.</title>
        <authorList>
            <person name="Zhao G."/>
            <person name="Zou C."/>
            <person name="Li K."/>
            <person name="Wang K."/>
            <person name="Li T."/>
            <person name="Gao L."/>
            <person name="Zhang X."/>
            <person name="Wang H."/>
            <person name="Yang Z."/>
            <person name="Liu X."/>
            <person name="Jiang W."/>
            <person name="Mao L."/>
            <person name="Kong X."/>
            <person name="Jiao Y."/>
            <person name="Jia J."/>
        </authorList>
    </citation>
    <scope>NUCLEOTIDE SEQUENCE [LARGE SCALE GENOMIC DNA]</scope>
    <source>
        <strain evidence="2">cv. AL8/78</strain>
    </source>
</reference>
<dbReference type="AlphaFoldDB" id="A0A453P7E4"/>
<reference evidence="1" key="3">
    <citation type="journal article" date="2017" name="Nature">
        <title>Genome sequence of the progenitor of the wheat D genome Aegilops tauschii.</title>
        <authorList>
            <person name="Luo M.C."/>
            <person name="Gu Y.Q."/>
            <person name="Puiu D."/>
            <person name="Wang H."/>
            <person name="Twardziok S.O."/>
            <person name="Deal K.R."/>
            <person name="Huo N."/>
            <person name="Zhu T."/>
            <person name="Wang L."/>
            <person name="Wang Y."/>
            <person name="McGuire P.E."/>
            <person name="Liu S."/>
            <person name="Long H."/>
            <person name="Ramasamy R.K."/>
            <person name="Rodriguez J.C."/>
            <person name="Van S.L."/>
            <person name="Yuan L."/>
            <person name="Wang Z."/>
            <person name="Xia Z."/>
            <person name="Xiao L."/>
            <person name="Anderson O.D."/>
            <person name="Ouyang S."/>
            <person name="Liang Y."/>
            <person name="Zimin A.V."/>
            <person name="Pertea G."/>
            <person name="Qi P."/>
            <person name="Bennetzen J.L."/>
            <person name="Dai X."/>
            <person name="Dawson M.W."/>
            <person name="Muller H.G."/>
            <person name="Kugler K."/>
            <person name="Rivarola-Duarte L."/>
            <person name="Spannagl M."/>
            <person name="Mayer K.F.X."/>
            <person name="Lu F.H."/>
            <person name="Bevan M.W."/>
            <person name="Leroy P."/>
            <person name="Li P."/>
            <person name="You F.M."/>
            <person name="Sun Q."/>
            <person name="Liu Z."/>
            <person name="Lyons E."/>
            <person name="Wicker T."/>
            <person name="Salzberg S.L."/>
            <person name="Devos K.M."/>
            <person name="Dvorak J."/>
        </authorList>
    </citation>
    <scope>NUCLEOTIDE SEQUENCE [LARGE SCALE GENOMIC DNA]</scope>
    <source>
        <strain evidence="1">cv. AL8/78</strain>
    </source>
</reference>
<sequence length="86" mass="10034">WWRKRPKLLVVSCITLSRPKLTLKNYTMILHELRVLLLANLPCSGIISSSRIITHLSYHCKQPHFVRPIYNGGLCKYFVMLSYSIC</sequence>
<dbReference type="Proteomes" id="UP000015105">
    <property type="component" value="Chromosome 6D"/>
</dbReference>
<reference evidence="1" key="5">
    <citation type="journal article" date="2021" name="G3 (Bethesda)">
        <title>Aegilops tauschii genome assembly Aet v5.0 features greater sequence contiguity and improved annotation.</title>
        <authorList>
            <person name="Wang L."/>
            <person name="Zhu T."/>
            <person name="Rodriguez J.C."/>
            <person name="Deal K.R."/>
            <person name="Dubcovsky J."/>
            <person name="McGuire P.E."/>
            <person name="Lux T."/>
            <person name="Spannagl M."/>
            <person name="Mayer K.F.X."/>
            <person name="Baldrich P."/>
            <person name="Meyers B.C."/>
            <person name="Huo N."/>
            <person name="Gu Y.Q."/>
            <person name="Zhou H."/>
            <person name="Devos K.M."/>
            <person name="Bennetzen J.L."/>
            <person name="Unver T."/>
            <person name="Budak H."/>
            <person name="Gulick P.J."/>
            <person name="Galiba G."/>
            <person name="Kalapos B."/>
            <person name="Nelson D.R."/>
            <person name="Li P."/>
            <person name="You F.M."/>
            <person name="Luo M.C."/>
            <person name="Dvorak J."/>
        </authorList>
    </citation>
    <scope>NUCLEOTIDE SEQUENCE [LARGE SCALE GENOMIC DNA]</scope>
    <source>
        <strain evidence="1">cv. AL8/78</strain>
    </source>
</reference>
<name>A0A453P7E4_AEGTS</name>
<proteinExistence type="predicted"/>
<dbReference type="Gramene" id="AET6Gv20634900.12">
    <property type="protein sequence ID" value="AET6Gv20634900.12"/>
    <property type="gene ID" value="AET6Gv20634900"/>
</dbReference>
<reference evidence="2" key="1">
    <citation type="journal article" date="2014" name="Science">
        <title>Ancient hybridizations among the ancestral genomes of bread wheat.</title>
        <authorList>
            <consortium name="International Wheat Genome Sequencing Consortium,"/>
            <person name="Marcussen T."/>
            <person name="Sandve S.R."/>
            <person name="Heier L."/>
            <person name="Spannagl M."/>
            <person name="Pfeifer M."/>
            <person name="Jakobsen K.S."/>
            <person name="Wulff B.B."/>
            <person name="Steuernagel B."/>
            <person name="Mayer K.F."/>
            <person name="Olsen O.A."/>
        </authorList>
    </citation>
    <scope>NUCLEOTIDE SEQUENCE [LARGE SCALE GENOMIC DNA]</scope>
    <source>
        <strain evidence="2">cv. AL8/78</strain>
    </source>
</reference>
<protein>
    <submittedName>
        <fullName evidence="1">Uncharacterized protein</fullName>
    </submittedName>
</protein>
<keyword evidence="2" id="KW-1185">Reference proteome</keyword>
<evidence type="ECO:0000313" key="2">
    <source>
        <dbReference type="Proteomes" id="UP000015105"/>
    </source>
</evidence>
<evidence type="ECO:0000313" key="1">
    <source>
        <dbReference type="EnsemblPlants" id="AET6Gv20634900.12"/>
    </source>
</evidence>